<dbReference type="AlphaFoldDB" id="A0A7D8IQL1"/>
<dbReference type="EMBL" id="UGWV01000002">
    <property type="protein sequence ID" value="SUF97877.1"/>
    <property type="molecule type" value="Genomic_DNA"/>
</dbReference>
<sequence>MTKHHRKCRYNRIGQKNELIENLNKYKKTVSKWNMQSVEFTGQFLFAGVFCCGRIMNYVLRLASIFSNHSGSLFITGKNGYE</sequence>
<dbReference type="Proteomes" id="UP000254463">
    <property type="component" value="Unassembled WGS sequence"/>
</dbReference>
<gene>
    <name evidence="1" type="ORF">NCTC6385_04934</name>
</gene>
<proteinExistence type="predicted"/>
<accession>A0A7D8IQL1</accession>
<protein>
    <submittedName>
        <fullName evidence="1">Uncharacterized protein</fullName>
    </submittedName>
</protein>
<evidence type="ECO:0000313" key="2">
    <source>
        <dbReference type="Proteomes" id="UP000254463"/>
    </source>
</evidence>
<evidence type="ECO:0000313" key="1">
    <source>
        <dbReference type="EMBL" id="SUF97877.1"/>
    </source>
</evidence>
<reference evidence="1 2" key="1">
    <citation type="submission" date="2018-06" db="EMBL/GenBank/DDBJ databases">
        <authorList>
            <consortium name="Pathogen Informatics"/>
            <person name="Doyle S."/>
        </authorList>
    </citation>
    <scope>NUCLEOTIDE SEQUENCE [LARGE SCALE GENOMIC DNA]</scope>
    <source>
        <strain evidence="1 2">NCTC6385</strain>
    </source>
</reference>
<name>A0A7D8IQL1_SALER</name>
<organism evidence="1 2">
    <name type="scientific">Salmonella enterica</name>
    <name type="common">Salmonella choleraesuis</name>
    <dbReference type="NCBI Taxonomy" id="28901"/>
    <lineage>
        <taxon>Bacteria</taxon>
        <taxon>Pseudomonadati</taxon>
        <taxon>Pseudomonadota</taxon>
        <taxon>Gammaproteobacteria</taxon>
        <taxon>Enterobacterales</taxon>
        <taxon>Enterobacteriaceae</taxon>
        <taxon>Salmonella</taxon>
    </lineage>
</organism>